<dbReference type="PANTHER" id="PTHR40980:SF4">
    <property type="entry name" value="TONB-DEPENDENT RECEPTOR-LIKE BETA-BARREL DOMAIN-CONTAINING PROTEIN"/>
    <property type="match status" value="1"/>
</dbReference>
<protein>
    <submittedName>
        <fullName evidence="6">Outer membrane receptor protein involved in Fe transport</fullName>
    </submittedName>
</protein>
<feature type="domain" description="Outer membrane protein beta-barrel" evidence="5">
    <location>
        <begin position="383"/>
        <end position="785"/>
    </location>
</feature>
<evidence type="ECO:0000259" key="5">
    <source>
        <dbReference type="Pfam" id="PF14905"/>
    </source>
</evidence>
<evidence type="ECO:0000256" key="2">
    <source>
        <dbReference type="ARBA" id="ARBA00023136"/>
    </source>
</evidence>
<dbReference type="SUPFAM" id="SSF49464">
    <property type="entry name" value="Carboxypeptidase regulatory domain-like"/>
    <property type="match status" value="1"/>
</dbReference>
<evidence type="ECO:0000256" key="1">
    <source>
        <dbReference type="ARBA" id="ARBA00004442"/>
    </source>
</evidence>
<dbReference type="Gene3D" id="2.40.170.20">
    <property type="entry name" value="TonB-dependent receptor, beta-barrel domain"/>
    <property type="match status" value="1"/>
</dbReference>
<dbReference type="Pfam" id="PF14905">
    <property type="entry name" value="OMP_b-brl_3"/>
    <property type="match status" value="1"/>
</dbReference>
<feature type="chain" id="PRO_5016419912" evidence="4">
    <location>
        <begin position="26"/>
        <end position="811"/>
    </location>
</feature>
<dbReference type="Pfam" id="PF13620">
    <property type="entry name" value="CarboxypepD_reg"/>
    <property type="match status" value="1"/>
</dbReference>
<reference evidence="6 7" key="1">
    <citation type="submission" date="2018-06" db="EMBL/GenBank/DDBJ databases">
        <title>Genomic Encyclopedia of Archaeal and Bacterial Type Strains, Phase II (KMG-II): from individual species to whole genera.</title>
        <authorList>
            <person name="Goeker M."/>
        </authorList>
    </citation>
    <scope>NUCLEOTIDE SEQUENCE [LARGE SCALE GENOMIC DNA]</scope>
    <source>
        <strain evidence="6 7">DSM 14825</strain>
    </source>
</reference>
<keyword evidence="6" id="KW-0675">Receptor</keyword>
<accession>A0A327SVI3</accession>
<comment type="subcellular location">
    <subcellularLocation>
        <location evidence="1">Cell outer membrane</location>
    </subcellularLocation>
</comment>
<keyword evidence="3" id="KW-0998">Cell outer membrane</keyword>
<comment type="caution">
    <text evidence="6">The sequence shown here is derived from an EMBL/GenBank/DDBJ whole genome shotgun (WGS) entry which is preliminary data.</text>
</comment>
<organism evidence="6 7">
    <name type="scientific">Pedobacter cryoconitis</name>
    <dbReference type="NCBI Taxonomy" id="188932"/>
    <lineage>
        <taxon>Bacteria</taxon>
        <taxon>Pseudomonadati</taxon>
        <taxon>Bacteroidota</taxon>
        <taxon>Sphingobacteriia</taxon>
        <taxon>Sphingobacteriales</taxon>
        <taxon>Sphingobacteriaceae</taxon>
        <taxon>Pedobacter</taxon>
    </lineage>
</organism>
<dbReference type="AlphaFoldDB" id="A0A327SVI3"/>
<dbReference type="InterPro" id="IPR041700">
    <property type="entry name" value="OMP_b-brl_3"/>
</dbReference>
<dbReference type="InterPro" id="IPR008969">
    <property type="entry name" value="CarboxyPept-like_regulatory"/>
</dbReference>
<dbReference type="InterPro" id="IPR036942">
    <property type="entry name" value="Beta-barrel_TonB_sf"/>
</dbReference>
<evidence type="ECO:0000256" key="3">
    <source>
        <dbReference type="ARBA" id="ARBA00023237"/>
    </source>
</evidence>
<evidence type="ECO:0000256" key="4">
    <source>
        <dbReference type="SAM" id="SignalP"/>
    </source>
</evidence>
<evidence type="ECO:0000313" key="6">
    <source>
        <dbReference type="EMBL" id="RAJ32991.1"/>
    </source>
</evidence>
<dbReference type="Gene3D" id="2.60.40.1120">
    <property type="entry name" value="Carboxypeptidase-like, regulatory domain"/>
    <property type="match status" value="1"/>
</dbReference>
<gene>
    <name evidence="6" type="ORF">LY11_01681</name>
</gene>
<dbReference type="SUPFAM" id="SSF56935">
    <property type="entry name" value="Porins"/>
    <property type="match status" value="1"/>
</dbReference>
<dbReference type="EMBL" id="QLLR01000005">
    <property type="protein sequence ID" value="RAJ32991.1"/>
    <property type="molecule type" value="Genomic_DNA"/>
</dbReference>
<feature type="signal peptide" evidence="4">
    <location>
        <begin position="1"/>
        <end position="25"/>
    </location>
</feature>
<keyword evidence="2" id="KW-0472">Membrane</keyword>
<name>A0A327SVI3_9SPHI</name>
<dbReference type="OrthoDB" id="606851at2"/>
<dbReference type="Gene3D" id="2.170.130.10">
    <property type="entry name" value="TonB-dependent receptor, plug domain"/>
    <property type="match status" value="1"/>
</dbReference>
<evidence type="ECO:0000313" key="7">
    <source>
        <dbReference type="Proteomes" id="UP000249754"/>
    </source>
</evidence>
<dbReference type="Proteomes" id="UP000249754">
    <property type="component" value="Unassembled WGS sequence"/>
</dbReference>
<keyword evidence="4" id="KW-0732">Signal</keyword>
<dbReference type="InterPro" id="IPR037066">
    <property type="entry name" value="Plug_dom_sf"/>
</dbReference>
<sequence>MLTMKSFSPFICLFLLCLFSNSSYAQYTAKISGKVRDNQQTLPAATVLLYTFADSLLVTTAMTDQDGNFSFQAAPDKYYITCSTVGYHQVKTAAFQLTGNAAFQVPTITLKENAKKLGEVKITASKPILERKADKIILNVDAIPSAAGLNALELLIKAPGVSVDQNENISLAGKSNVLITIDGKQTYLAASDVADLLKSMQSNEIESLEMINNPGSAYDANSAGGIINIKTKKGLAEGFNGNTALSAGFNKYLLTTNSVNLNYRKKKYNVFGTYSYNRVEQERNTNIKRITPGANPLSFDQKNMDHPVVNVQNFKIGTDYFLAKNHTIGFLVKGAIVHIVQNSLSHVDIGRSYQQTDSVLITPSDALVKRKNFSYNLNYKGVLDTKGQEISIDADYSTLDARTQFNSTNLFYLPDGTFLKNGQVYRNNAPSAIGIKAIKADYVLPVNKIFKFNAGAKFSGVKSDNNYIYENNIKGDWIFDKTKSNQFIYEEKISAAYTTLNITLGKTSIQGGLRVEHTASSGNSVTTNQIAEKEYTNLFPSLLLTQNFDADNSLNLSYTRKINRPGYQNLNPFIFYIDQYTYNQGNPNLKPEYSTNLEASYLYKKKYSLALAYSHTTDVITNAILQNEDKKSVYQTFLNLSSNNLFSLVFNFPLTISSWWNMNNNVSAYYYTINAPELKGANMNTKQVSAKIYAQNNFTLSRLFSADAAVLYNTPESEASFKRRSMFKADAGLRYNFPNKLGNLKLGVNDIFHTQQSRIYSNLTGNTYDYYQSLNSTSVRLTFTYRFGKMTVKSERTRSTGVDEEQKRLGG</sequence>
<proteinExistence type="predicted"/>
<dbReference type="GO" id="GO:0009279">
    <property type="term" value="C:cell outer membrane"/>
    <property type="evidence" value="ECO:0007669"/>
    <property type="project" value="UniProtKB-SubCell"/>
</dbReference>
<dbReference type="PANTHER" id="PTHR40980">
    <property type="entry name" value="PLUG DOMAIN-CONTAINING PROTEIN"/>
    <property type="match status" value="1"/>
</dbReference>